<accession>A0A4R8IU34</accession>
<dbReference type="RefSeq" id="WP_134080510.1">
    <property type="nucleotide sequence ID" value="NZ_SOQX01000001.1"/>
</dbReference>
<dbReference type="OrthoDB" id="5295180at2"/>
<organism evidence="2 3">
    <name type="scientific">Thiohalophilus thiocyanatoxydans</name>
    <dbReference type="NCBI Taxonomy" id="381308"/>
    <lineage>
        <taxon>Bacteria</taxon>
        <taxon>Pseudomonadati</taxon>
        <taxon>Pseudomonadota</taxon>
        <taxon>Gammaproteobacteria</taxon>
        <taxon>Thiohalomonadales</taxon>
        <taxon>Thiohalophilaceae</taxon>
        <taxon>Thiohalophilus</taxon>
    </lineage>
</organism>
<evidence type="ECO:0000313" key="3">
    <source>
        <dbReference type="Proteomes" id="UP000294914"/>
    </source>
</evidence>
<comment type="caution">
    <text evidence="2">The sequence shown here is derived from an EMBL/GenBank/DDBJ whole genome shotgun (WGS) entry which is preliminary data.</text>
</comment>
<keyword evidence="3" id="KW-1185">Reference proteome</keyword>
<dbReference type="InterPro" id="IPR008620">
    <property type="entry name" value="FixH"/>
</dbReference>
<dbReference type="AlphaFoldDB" id="A0A4R8IU34"/>
<protein>
    <recommendedName>
        <fullName evidence="4">Nitrogen fixation protein FixH</fullName>
    </recommendedName>
</protein>
<keyword evidence="1" id="KW-0472">Membrane</keyword>
<proteinExistence type="predicted"/>
<dbReference type="Pfam" id="PF05751">
    <property type="entry name" value="FixH"/>
    <property type="match status" value="1"/>
</dbReference>
<keyword evidence="1" id="KW-1133">Transmembrane helix</keyword>
<sequence length="176" mass="19594">MVYTAVENNPPPWYRQFWPWALIALPGTAVIASIATLIIAIQNPDGLVVDDYYKQGLAINQTLARDRQARFLGLQATGRIGADGAIRLTLDGKQPVAAQRLRLRLLHPTRADEDQTRWLEAGESPTTAYRGQLETPQPGRWHLLLEPEQGGWRLVGRLEWPGEGQIELAPARGADE</sequence>
<dbReference type="EMBL" id="SOQX01000001">
    <property type="protein sequence ID" value="TDY03944.1"/>
    <property type="molecule type" value="Genomic_DNA"/>
</dbReference>
<dbReference type="Proteomes" id="UP000294914">
    <property type="component" value="Unassembled WGS sequence"/>
</dbReference>
<gene>
    <name evidence="2" type="ORF">EDC23_0315</name>
</gene>
<evidence type="ECO:0000313" key="2">
    <source>
        <dbReference type="EMBL" id="TDY03944.1"/>
    </source>
</evidence>
<feature type="transmembrane region" description="Helical" evidence="1">
    <location>
        <begin position="20"/>
        <end position="41"/>
    </location>
</feature>
<evidence type="ECO:0008006" key="4">
    <source>
        <dbReference type="Google" id="ProtNLM"/>
    </source>
</evidence>
<keyword evidence="1" id="KW-0812">Transmembrane</keyword>
<reference evidence="2 3" key="1">
    <citation type="submission" date="2019-03" db="EMBL/GenBank/DDBJ databases">
        <title>Genomic Encyclopedia of Type Strains, Phase IV (KMG-IV): sequencing the most valuable type-strain genomes for metagenomic binning, comparative biology and taxonomic classification.</title>
        <authorList>
            <person name="Goeker M."/>
        </authorList>
    </citation>
    <scope>NUCLEOTIDE SEQUENCE [LARGE SCALE GENOMIC DNA]</scope>
    <source>
        <strain evidence="2 3">DSM 16326</strain>
    </source>
</reference>
<evidence type="ECO:0000256" key="1">
    <source>
        <dbReference type="SAM" id="Phobius"/>
    </source>
</evidence>
<name>A0A4R8IU34_9GAMM</name>